<dbReference type="Proteomes" id="UP000254326">
    <property type="component" value="Unassembled WGS sequence"/>
</dbReference>
<keyword evidence="2" id="KW-1185">Reference proteome</keyword>
<comment type="caution">
    <text evidence="1">The sequence shown here is derived from an EMBL/GenBank/DDBJ whole genome shotgun (WGS) entry which is preliminary data.</text>
</comment>
<proteinExistence type="predicted"/>
<protein>
    <submittedName>
        <fullName evidence="1">Uncharacterized protein</fullName>
    </submittedName>
</protein>
<organism evidence="1 2">
    <name type="scientific">Marinomonas piezotolerans</name>
    <dbReference type="NCBI Taxonomy" id="2213058"/>
    <lineage>
        <taxon>Bacteria</taxon>
        <taxon>Pseudomonadati</taxon>
        <taxon>Pseudomonadota</taxon>
        <taxon>Gammaproteobacteria</taxon>
        <taxon>Oceanospirillales</taxon>
        <taxon>Oceanospirillaceae</taxon>
        <taxon>Marinomonas</taxon>
    </lineage>
</organism>
<accession>A0A370UAA4</accession>
<evidence type="ECO:0000313" key="2">
    <source>
        <dbReference type="Proteomes" id="UP000254326"/>
    </source>
</evidence>
<sequence length="135" mass="15173">MITTGKRPTLNKRFRLTSTHLGVNDPASNWDVTPTDNYRLACLNGRRLAACYLLQIQSDPSLAGTGLLGHIAGDIDFQDQTATKGHWVGFFSYLEEQLYKAASICDIYLDLAKAQQQWDDIAAQRVQLEKQEENL</sequence>
<dbReference type="EMBL" id="QKRA01000003">
    <property type="protein sequence ID" value="RDL44693.1"/>
    <property type="molecule type" value="Genomic_DNA"/>
</dbReference>
<gene>
    <name evidence="1" type="ORF">DN730_09925</name>
</gene>
<name>A0A370UAA4_9GAMM</name>
<reference evidence="1 2" key="1">
    <citation type="submission" date="2018-06" db="EMBL/GenBank/DDBJ databases">
        <title>Marinomonas sp. YLB-05 draft genome sequence.</title>
        <authorList>
            <person name="Yu L."/>
            <person name="Tang X."/>
        </authorList>
    </citation>
    <scope>NUCLEOTIDE SEQUENCE [LARGE SCALE GENOMIC DNA]</scope>
    <source>
        <strain evidence="1 2">YLB-05</strain>
    </source>
</reference>
<evidence type="ECO:0000313" key="1">
    <source>
        <dbReference type="EMBL" id="RDL44693.1"/>
    </source>
</evidence>
<dbReference type="AlphaFoldDB" id="A0A370UAA4"/>